<evidence type="ECO:0000313" key="8">
    <source>
        <dbReference type="Proteomes" id="UP000762676"/>
    </source>
</evidence>
<comment type="caution">
    <text evidence="7">The sequence shown here is derived from an EMBL/GenBank/DDBJ whole genome shotgun (WGS) entry which is preliminary data.</text>
</comment>
<accession>A0AAV4FX62</accession>
<proteinExistence type="inferred from homology"/>
<evidence type="ECO:0000256" key="5">
    <source>
        <dbReference type="HAMAP-Rule" id="MF_03130"/>
    </source>
</evidence>
<dbReference type="Pfam" id="PF05301">
    <property type="entry name" value="Acetyltransf_16"/>
    <property type="match status" value="1"/>
</dbReference>
<dbReference type="FunFam" id="3.40.630.30:FF:000060">
    <property type="entry name" value="Alpha-tubulin N-acetyltransferase 1"/>
    <property type="match status" value="1"/>
</dbReference>
<dbReference type="GO" id="GO:0048666">
    <property type="term" value="P:neuron development"/>
    <property type="evidence" value="ECO:0007669"/>
    <property type="project" value="UniProtKB-UniRule"/>
</dbReference>
<comment type="function">
    <text evidence="5">Specifically acetylates 'Lys-40' in alpha-tubulin on the lumenal side of microtubules. Promotes microtubule destabilization and accelerates microtubule dynamics; this activity may be independent of acetylation activity. Acetylates alpha-tubulin with a slow enzymatic rate, due to a catalytic site that is not optimized for acetyl transfer. Enters the microtubule through each end and diffuses quickly throughout the lumen of microtubules. Acetylates only long/old microtubules because of its slow acetylation rate since it does not have time to act on dynamically unstable microtubules before the enzyme is released.</text>
</comment>
<dbReference type="PANTHER" id="PTHR12327:SF0">
    <property type="entry name" value="ALPHA-TUBULIN N-ACETYLTRANSFERASE 1"/>
    <property type="match status" value="1"/>
</dbReference>
<keyword evidence="8" id="KW-1185">Reference proteome</keyword>
<feature type="site" description="Crucial for catalytic activity" evidence="5">
    <location>
        <position position="57"/>
    </location>
</feature>
<dbReference type="Gene3D" id="3.40.630.30">
    <property type="match status" value="1"/>
</dbReference>
<feature type="domain" description="N-acetyltransferase" evidence="6">
    <location>
        <begin position="1"/>
        <end position="188"/>
    </location>
</feature>
<dbReference type="PANTHER" id="PTHR12327">
    <property type="entry name" value="ALPHA-TUBULIN N-ACETYLTRANSFERASE 1"/>
    <property type="match status" value="1"/>
</dbReference>
<feature type="binding site" evidence="5">
    <location>
        <begin position="158"/>
        <end position="167"/>
    </location>
    <ligand>
        <name>acetyl-CoA</name>
        <dbReference type="ChEBI" id="CHEBI:57288"/>
    </ligand>
</feature>
<name>A0AAV4FX62_9GAST</name>
<evidence type="ECO:0000313" key="7">
    <source>
        <dbReference type="EMBL" id="GFR78052.1"/>
    </source>
</evidence>
<dbReference type="Proteomes" id="UP000762676">
    <property type="component" value="Unassembled WGS sequence"/>
</dbReference>
<dbReference type="InterPro" id="IPR038746">
    <property type="entry name" value="Atat"/>
</dbReference>
<evidence type="ECO:0000259" key="6">
    <source>
        <dbReference type="PROSITE" id="PS51730"/>
    </source>
</evidence>
<dbReference type="InterPro" id="IPR007965">
    <property type="entry name" value="GNAT_ATAT"/>
</dbReference>
<dbReference type="GO" id="GO:0005874">
    <property type="term" value="C:microtubule"/>
    <property type="evidence" value="ECO:0007669"/>
    <property type="project" value="InterPro"/>
</dbReference>
<comment type="similarity">
    <text evidence="5">Belongs to the acetyltransferase ATAT1 family.</text>
</comment>
<evidence type="ECO:0000256" key="2">
    <source>
        <dbReference type="ARBA" id="ARBA00023315"/>
    </source>
</evidence>
<protein>
    <recommendedName>
        <fullName evidence="4 5">Alpha-tubulin N-acetyltransferase</fullName>
        <shortName evidence="5">Alpha-TAT</shortName>
        <shortName evidence="5">TAT</shortName>
        <ecNumber evidence="4 5">2.3.1.108</ecNumber>
    </recommendedName>
    <alternativeName>
        <fullName evidence="5">Acetyltransferase mec-17 homolog</fullName>
    </alternativeName>
</protein>
<dbReference type="EC" id="2.3.1.108" evidence="4 5"/>
<reference evidence="7 8" key="1">
    <citation type="journal article" date="2021" name="Elife">
        <title>Chloroplast acquisition without the gene transfer in kleptoplastic sea slugs, Plakobranchus ocellatus.</title>
        <authorList>
            <person name="Maeda T."/>
            <person name="Takahashi S."/>
            <person name="Yoshida T."/>
            <person name="Shimamura S."/>
            <person name="Takaki Y."/>
            <person name="Nagai Y."/>
            <person name="Toyoda A."/>
            <person name="Suzuki Y."/>
            <person name="Arimoto A."/>
            <person name="Ishii H."/>
            <person name="Satoh N."/>
            <person name="Nishiyama T."/>
            <person name="Hasebe M."/>
            <person name="Maruyama T."/>
            <person name="Minagawa J."/>
            <person name="Obokata J."/>
            <person name="Shigenobu S."/>
        </authorList>
    </citation>
    <scope>NUCLEOTIDE SEQUENCE [LARGE SCALE GENOMIC DNA]</scope>
</reference>
<comment type="catalytic activity">
    <reaction evidence="3 5">
        <text>L-lysyl-[alpha-tubulin] + acetyl-CoA = N(6)-acetyl-L-lysyl-[alpha-tubulin] + CoA + H(+)</text>
        <dbReference type="Rhea" id="RHEA:15277"/>
        <dbReference type="Rhea" id="RHEA-COMP:11278"/>
        <dbReference type="Rhea" id="RHEA-COMP:11279"/>
        <dbReference type="ChEBI" id="CHEBI:15378"/>
        <dbReference type="ChEBI" id="CHEBI:29969"/>
        <dbReference type="ChEBI" id="CHEBI:57287"/>
        <dbReference type="ChEBI" id="CHEBI:57288"/>
        <dbReference type="ChEBI" id="CHEBI:61930"/>
        <dbReference type="EC" id="2.3.1.108"/>
    </reaction>
</comment>
<dbReference type="GO" id="GO:0070507">
    <property type="term" value="P:regulation of microtubule cytoskeleton organization"/>
    <property type="evidence" value="ECO:0007669"/>
    <property type="project" value="UniProtKB-UniRule"/>
</dbReference>
<keyword evidence="2 5" id="KW-0012">Acyltransferase</keyword>
<dbReference type="CDD" id="cd04301">
    <property type="entry name" value="NAT_SF"/>
    <property type="match status" value="1"/>
</dbReference>
<evidence type="ECO:0000256" key="1">
    <source>
        <dbReference type="ARBA" id="ARBA00022679"/>
    </source>
</evidence>
<sequence length="225" mass="25670">MDFSFDINKLFREEITLIDNRLQPCRQHGIDRYGFQQLQKMLYEVVDKMGDASAKAQGLHGSITTGKKLELANHHLYLMIDGSGNDGKGSALGILKVGRKKLFVYDSLKVQHELDPLCILDFYVHESRQRMGCGRRLFDFMLSKENIRVEHLAIDRPSPKFLSFLKKHYGLDSTIPQVNNFVIFQNFFSNRNDGRGRRNITPGGFADQVSPKRPSSGKVILLLPI</sequence>
<evidence type="ECO:0000256" key="3">
    <source>
        <dbReference type="ARBA" id="ARBA00051998"/>
    </source>
</evidence>
<evidence type="ECO:0000256" key="4">
    <source>
        <dbReference type="ARBA" id="ARBA00066570"/>
    </source>
</evidence>
<dbReference type="HAMAP" id="MF_03130">
    <property type="entry name" value="mec17"/>
    <property type="match status" value="1"/>
</dbReference>
<feature type="binding site" evidence="5">
    <location>
        <begin position="122"/>
        <end position="135"/>
    </location>
    <ligand>
        <name>acetyl-CoA</name>
        <dbReference type="ChEBI" id="CHEBI:57288"/>
    </ligand>
</feature>
<keyword evidence="1 5" id="KW-0808">Transferase</keyword>
<gene>
    <name evidence="7" type="ORF">ElyMa_000524200</name>
</gene>
<dbReference type="AlphaFoldDB" id="A0AAV4FX62"/>
<dbReference type="PROSITE" id="PS51730">
    <property type="entry name" value="GNAT_ATAT"/>
    <property type="match status" value="1"/>
</dbReference>
<dbReference type="EMBL" id="BMAT01001006">
    <property type="protein sequence ID" value="GFR78052.1"/>
    <property type="molecule type" value="Genomic_DNA"/>
</dbReference>
<organism evidence="7 8">
    <name type="scientific">Elysia marginata</name>
    <dbReference type="NCBI Taxonomy" id="1093978"/>
    <lineage>
        <taxon>Eukaryota</taxon>
        <taxon>Metazoa</taxon>
        <taxon>Spiralia</taxon>
        <taxon>Lophotrochozoa</taxon>
        <taxon>Mollusca</taxon>
        <taxon>Gastropoda</taxon>
        <taxon>Heterobranchia</taxon>
        <taxon>Euthyneura</taxon>
        <taxon>Panpulmonata</taxon>
        <taxon>Sacoglossa</taxon>
        <taxon>Placobranchoidea</taxon>
        <taxon>Plakobranchidae</taxon>
        <taxon>Elysia</taxon>
    </lineage>
</organism>
<dbReference type="GO" id="GO:0019799">
    <property type="term" value="F:tubulin N-acetyltransferase activity"/>
    <property type="evidence" value="ECO:0007669"/>
    <property type="project" value="UniProtKB-UniRule"/>
</dbReference>